<feature type="region of interest" description="Disordered" evidence="1">
    <location>
        <begin position="15"/>
        <end position="56"/>
    </location>
</feature>
<evidence type="ECO:0000313" key="3">
    <source>
        <dbReference type="Proteomes" id="UP000078200"/>
    </source>
</evidence>
<dbReference type="AlphaFoldDB" id="A0A1A9URD5"/>
<feature type="compositionally biased region" description="Basic residues" evidence="1">
    <location>
        <begin position="20"/>
        <end position="30"/>
    </location>
</feature>
<evidence type="ECO:0000256" key="1">
    <source>
        <dbReference type="SAM" id="MobiDB-lite"/>
    </source>
</evidence>
<name>A0A1A9URD5_GLOAU</name>
<dbReference type="Proteomes" id="UP000078200">
    <property type="component" value="Unassembled WGS sequence"/>
</dbReference>
<reference evidence="2" key="1">
    <citation type="submission" date="2020-05" db="UniProtKB">
        <authorList>
            <consortium name="EnsemblMetazoa"/>
        </authorList>
    </citation>
    <scope>IDENTIFICATION</scope>
    <source>
        <strain evidence="2">TTRI</strain>
    </source>
</reference>
<accession>A0A1A9URD5</accession>
<proteinExistence type="predicted"/>
<dbReference type="EnsemblMetazoa" id="GAUT012922-RA">
    <property type="protein sequence ID" value="GAUT012922-PA"/>
    <property type="gene ID" value="GAUT012922"/>
</dbReference>
<evidence type="ECO:0000313" key="2">
    <source>
        <dbReference type="EnsemblMetazoa" id="GAUT012922-PA"/>
    </source>
</evidence>
<feature type="compositionally biased region" description="Polar residues" evidence="1">
    <location>
        <begin position="32"/>
        <end position="56"/>
    </location>
</feature>
<organism evidence="2 3">
    <name type="scientific">Glossina austeni</name>
    <name type="common">Savannah tsetse fly</name>
    <dbReference type="NCBI Taxonomy" id="7395"/>
    <lineage>
        <taxon>Eukaryota</taxon>
        <taxon>Metazoa</taxon>
        <taxon>Ecdysozoa</taxon>
        <taxon>Arthropoda</taxon>
        <taxon>Hexapoda</taxon>
        <taxon>Insecta</taxon>
        <taxon>Pterygota</taxon>
        <taxon>Neoptera</taxon>
        <taxon>Endopterygota</taxon>
        <taxon>Diptera</taxon>
        <taxon>Brachycera</taxon>
        <taxon>Muscomorpha</taxon>
        <taxon>Hippoboscoidea</taxon>
        <taxon>Glossinidae</taxon>
        <taxon>Glossina</taxon>
    </lineage>
</organism>
<sequence>MTYLYIDTSGFQKKFENPNRKARSAQKKHNTLLPTNQQKPHNSQDTPNQATNAHNDVSTSNTVTVSSAAANSVLLLLATAKVIINASNDMSDEFTFDNTESLEQAAEQLWKLHEIESDKKEISPEEKLCESYFNQHVQINADDRFMVSVPFWENLTGWRMQPFIC</sequence>
<protein>
    <submittedName>
        <fullName evidence="2">Uncharacterized protein</fullName>
    </submittedName>
</protein>
<dbReference type="VEuPathDB" id="VectorBase:GAUT012922"/>
<keyword evidence="3" id="KW-1185">Reference proteome</keyword>